<dbReference type="STRING" id="1121895.GCA_000378485_02814"/>
<sequence length="521" mass="59265">MKKTILSALLCLNLLAATAQDIPCTIQKSEIFKDKYRDSKLISLDEDSKGGVVVARSFMGSVFNSDTWGYYFEHYDADMKLINEYEHFVRGFVLGTIVKDDVVTMVDFGYDKETKEFVCNANVASLNDFKFKTTELFRVPRKTVHTGIIFSGGGSSDSDNFAAMLTNTEKTAFAISLDVDDKEEKKEIHNIYVYDLNLKLKIDHTFKRDIKDRKFTYENIDISQDGNVAYLLGKARTAENKKKKEGGRYQYELTRITNSDSKTQVFDTDEHYAASLILLFKKGGIACAGFYSDRNDSRFKGLCYFEVDPESLAIKKSKFNPFPEQFMIDKYGKDKDKELKDISYRDIFLTSNNEIVFNAEERYTTTTYSAYGTPGVPSGMVGGRYSVVYHFDDIVSAKLADNGDLVWARNINKRQSSGGSESFVSYSSMVKGDYTYFFINSADKVSKLSNDRIQFNQKSAKRSNLNVIRINQNGEFDYKELLDDKDNEVPFMVSQGVATQGNSIYFLGRKGKKKQLLKLTM</sequence>
<dbReference type="AlphaFoldDB" id="A0A0A2M0D0"/>
<evidence type="ECO:0000256" key="1">
    <source>
        <dbReference type="SAM" id="SignalP"/>
    </source>
</evidence>
<organism evidence="2 3">
    <name type="scientific">Flavobacterium rivuli WB 3.3-2 = DSM 21788</name>
    <dbReference type="NCBI Taxonomy" id="1121895"/>
    <lineage>
        <taxon>Bacteria</taxon>
        <taxon>Pseudomonadati</taxon>
        <taxon>Bacteroidota</taxon>
        <taxon>Flavobacteriia</taxon>
        <taxon>Flavobacteriales</taxon>
        <taxon>Flavobacteriaceae</taxon>
        <taxon>Flavobacterium</taxon>
    </lineage>
</organism>
<protein>
    <submittedName>
        <fullName evidence="2">Uncharacterized protein</fullName>
    </submittedName>
</protein>
<gene>
    <name evidence="2" type="ORF">Q765_14825</name>
</gene>
<keyword evidence="3" id="KW-1185">Reference proteome</keyword>
<dbReference type="RefSeq" id="WP_020213986.1">
    <property type="nucleotide sequence ID" value="NZ_JRLX01000017.1"/>
</dbReference>
<feature type="chain" id="PRO_5001991671" evidence="1">
    <location>
        <begin position="20"/>
        <end position="521"/>
    </location>
</feature>
<accession>A0A0A2M0D0</accession>
<comment type="caution">
    <text evidence="2">The sequence shown here is derived from an EMBL/GenBank/DDBJ whole genome shotgun (WGS) entry which is preliminary data.</text>
</comment>
<dbReference type="eggNOG" id="ENOG502ZA6F">
    <property type="taxonomic scope" value="Bacteria"/>
</dbReference>
<dbReference type="OrthoDB" id="1403331at2"/>
<dbReference type="EMBL" id="JRLX01000017">
    <property type="protein sequence ID" value="KGO85694.1"/>
    <property type="molecule type" value="Genomic_DNA"/>
</dbReference>
<evidence type="ECO:0000313" key="2">
    <source>
        <dbReference type="EMBL" id="KGO85694.1"/>
    </source>
</evidence>
<name>A0A0A2M0D0_9FLAO</name>
<proteinExistence type="predicted"/>
<dbReference type="Proteomes" id="UP000030152">
    <property type="component" value="Unassembled WGS sequence"/>
</dbReference>
<keyword evidence="1" id="KW-0732">Signal</keyword>
<feature type="signal peptide" evidence="1">
    <location>
        <begin position="1"/>
        <end position="19"/>
    </location>
</feature>
<evidence type="ECO:0000313" key="3">
    <source>
        <dbReference type="Proteomes" id="UP000030152"/>
    </source>
</evidence>
<reference evidence="2 3" key="1">
    <citation type="submission" date="2013-09" db="EMBL/GenBank/DDBJ databases">
        <authorList>
            <person name="Zeng Z."/>
            <person name="Chen C."/>
        </authorList>
    </citation>
    <scope>NUCLEOTIDE SEQUENCE [LARGE SCALE GENOMIC DNA]</scope>
    <source>
        <strain evidence="2 3">WB 3.3-2</strain>
    </source>
</reference>